<evidence type="ECO:0000313" key="1">
    <source>
        <dbReference type="EMBL" id="JAE30956.1"/>
    </source>
</evidence>
<dbReference type="EMBL" id="GBRH01166940">
    <property type="protein sequence ID" value="JAE30956.1"/>
    <property type="molecule type" value="Transcribed_RNA"/>
</dbReference>
<proteinExistence type="predicted"/>
<name>A0A0A9H7Y2_ARUDO</name>
<accession>A0A0A9H7Y2</accession>
<sequence length="77" mass="9094">MVRTAAEIQRTPAAVPAKIRRRHRHCCCCAQEPSSCLWRSPARRWRRCRRACWSSRCCHSPGRVAPGRRARRRAWPR</sequence>
<protein>
    <submittedName>
        <fullName evidence="1">Uncharacterized protein</fullName>
    </submittedName>
</protein>
<reference evidence="1" key="1">
    <citation type="submission" date="2014-09" db="EMBL/GenBank/DDBJ databases">
        <authorList>
            <person name="Magalhaes I.L.F."/>
            <person name="Oliveira U."/>
            <person name="Santos F.R."/>
            <person name="Vidigal T.H.D.A."/>
            <person name="Brescovit A.D."/>
            <person name="Santos A.J."/>
        </authorList>
    </citation>
    <scope>NUCLEOTIDE SEQUENCE</scope>
    <source>
        <tissue evidence="1">Shoot tissue taken approximately 20 cm above the soil surface</tissue>
    </source>
</reference>
<dbReference type="AlphaFoldDB" id="A0A0A9H7Y2"/>
<organism evidence="1">
    <name type="scientific">Arundo donax</name>
    <name type="common">Giant reed</name>
    <name type="synonym">Donax arundinaceus</name>
    <dbReference type="NCBI Taxonomy" id="35708"/>
    <lineage>
        <taxon>Eukaryota</taxon>
        <taxon>Viridiplantae</taxon>
        <taxon>Streptophyta</taxon>
        <taxon>Embryophyta</taxon>
        <taxon>Tracheophyta</taxon>
        <taxon>Spermatophyta</taxon>
        <taxon>Magnoliopsida</taxon>
        <taxon>Liliopsida</taxon>
        <taxon>Poales</taxon>
        <taxon>Poaceae</taxon>
        <taxon>PACMAD clade</taxon>
        <taxon>Arundinoideae</taxon>
        <taxon>Arundineae</taxon>
        <taxon>Arundo</taxon>
    </lineage>
</organism>
<reference evidence="1" key="2">
    <citation type="journal article" date="2015" name="Data Brief">
        <title>Shoot transcriptome of the giant reed, Arundo donax.</title>
        <authorList>
            <person name="Barrero R.A."/>
            <person name="Guerrero F.D."/>
            <person name="Moolhuijzen P."/>
            <person name="Goolsby J.A."/>
            <person name="Tidwell J."/>
            <person name="Bellgard S.E."/>
            <person name="Bellgard M.I."/>
        </authorList>
    </citation>
    <scope>NUCLEOTIDE SEQUENCE</scope>
    <source>
        <tissue evidence="1">Shoot tissue taken approximately 20 cm above the soil surface</tissue>
    </source>
</reference>